<gene>
    <name evidence="2" type="ORF">SPB_1042</name>
</gene>
<dbReference type="EMBL" id="AEUT02000001">
    <property type="protein sequence ID" value="EGE53960.1"/>
    <property type="molecule type" value="Genomic_DNA"/>
</dbReference>
<dbReference type="GeneID" id="61420700"/>
<protein>
    <submittedName>
        <fullName evidence="2">Uncharacterized protein</fullName>
    </submittedName>
</protein>
<reference evidence="2 3" key="1">
    <citation type="submission" date="2011-02" db="EMBL/GenBank/DDBJ databases">
        <authorList>
            <person name="Stanhope M.J."/>
            <person name="Durkin A.S."/>
            <person name="Hostetler J."/>
            <person name="Kim M."/>
            <person name="Radune D."/>
            <person name="Singh I."/>
            <person name="Town C.D."/>
        </authorList>
    </citation>
    <scope>NUCLEOTIDE SEQUENCE [LARGE SCALE GENOMIC DNA]</scope>
    <source>
        <strain evidence="2 3">NCFD 2020</strain>
    </source>
</reference>
<comment type="caution">
    <text evidence="2">The sequence shown here is derived from an EMBL/GenBank/DDBJ whole genome shotgun (WGS) entry which is preliminary data.</text>
</comment>
<dbReference type="AlphaFoldDB" id="F1Z2H5"/>
<name>F1Z2H5_9STRE</name>
<evidence type="ECO:0000313" key="2">
    <source>
        <dbReference type="EMBL" id="EGE53960.1"/>
    </source>
</evidence>
<evidence type="ECO:0000256" key="1">
    <source>
        <dbReference type="SAM" id="Coils"/>
    </source>
</evidence>
<proteinExistence type="predicted"/>
<dbReference type="RefSeq" id="WP_003104106.1">
    <property type="nucleotide sequence ID" value="NZ_AEUT02000001.1"/>
</dbReference>
<organism evidence="2 3">
    <name type="scientific">Streptococcus parauberis NCFD 2020</name>
    <dbReference type="NCBI Taxonomy" id="873447"/>
    <lineage>
        <taxon>Bacteria</taxon>
        <taxon>Bacillati</taxon>
        <taxon>Bacillota</taxon>
        <taxon>Bacilli</taxon>
        <taxon>Lactobacillales</taxon>
        <taxon>Streptococcaceae</taxon>
        <taxon>Streptococcus</taxon>
    </lineage>
</organism>
<accession>F1Z2H5</accession>
<dbReference type="HOGENOM" id="CLU_158684_0_0_9"/>
<evidence type="ECO:0000313" key="3">
    <source>
        <dbReference type="Proteomes" id="UP000003732"/>
    </source>
</evidence>
<keyword evidence="1" id="KW-0175">Coiled coil</keyword>
<sequence>MGKLEELEQALSSKHLELEKLEDNYHRQAHDISEQFFELDSKRTELENLFQESYEATSYTLRKDYIVDEDSFRSLNQIIESFQTELDDGYNQVHQNLIELEDQTSRDYQKKRNQLEQKINALQRERRHLE</sequence>
<dbReference type="Proteomes" id="UP000003732">
    <property type="component" value="Unassembled WGS sequence"/>
</dbReference>
<feature type="coiled-coil region" evidence="1">
    <location>
        <begin position="98"/>
        <end position="128"/>
    </location>
</feature>